<evidence type="ECO:0008006" key="3">
    <source>
        <dbReference type="Google" id="ProtNLM"/>
    </source>
</evidence>
<protein>
    <recommendedName>
        <fullName evidence="3">DNA-binding protein</fullName>
    </recommendedName>
</protein>
<dbReference type="AlphaFoldDB" id="A0A2M7VG85"/>
<evidence type="ECO:0000313" key="1">
    <source>
        <dbReference type="EMBL" id="PIZ99730.1"/>
    </source>
</evidence>
<comment type="caution">
    <text evidence="1">The sequence shown here is derived from an EMBL/GenBank/DDBJ whole genome shotgun (WGS) entry which is preliminary data.</text>
</comment>
<organism evidence="1 2">
    <name type="scientific">Candidatus Komeilibacteria bacterium CG_4_10_14_0_2_um_filter_37_10</name>
    <dbReference type="NCBI Taxonomy" id="1974470"/>
    <lineage>
        <taxon>Bacteria</taxon>
        <taxon>Candidatus Komeiliibacteriota</taxon>
    </lineage>
</organism>
<accession>A0A2M7VG85</accession>
<sequence>MINIKNLETGEITPFYQYKQDKLKNIKKDCLSVTSIIAKKVMTKAELEKLILSEAINVVNFNNKRYINKVELAHFLNRK</sequence>
<evidence type="ECO:0000313" key="2">
    <source>
        <dbReference type="Proteomes" id="UP000230405"/>
    </source>
</evidence>
<dbReference type="EMBL" id="PFPO01000013">
    <property type="protein sequence ID" value="PIZ99730.1"/>
    <property type="molecule type" value="Genomic_DNA"/>
</dbReference>
<dbReference type="Proteomes" id="UP000230405">
    <property type="component" value="Unassembled WGS sequence"/>
</dbReference>
<gene>
    <name evidence="1" type="ORF">COX77_00630</name>
</gene>
<reference evidence="2" key="1">
    <citation type="submission" date="2017-09" db="EMBL/GenBank/DDBJ databases">
        <title>Depth-based differentiation of microbial function through sediment-hosted aquifers and enrichment of novel symbionts in the deep terrestrial subsurface.</title>
        <authorList>
            <person name="Probst A.J."/>
            <person name="Ladd B."/>
            <person name="Jarett J.K."/>
            <person name="Geller-Mcgrath D.E."/>
            <person name="Sieber C.M.K."/>
            <person name="Emerson J.B."/>
            <person name="Anantharaman K."/>
            <person name="Thomas B.C."/>
            <person name="Malmstrom R."/>
            <person name="Stieglmeier M."/>
            <person name="Klingl A."/>
            <person name="Woyke T."/>
            <person name="Ryan C.M."/>
            <person name="Banfield J.F."/>
        </authorList>
    </citation>
    <scope>NUCLEOTIDE SEQUENCE [LARGE SCALE GENOMIC DNA]</scope>
</reference>
<proteinExistence type="predicted"/>
<name>A0A2M7VG85_9BACT</name>